<organism evidence="1 2">
    <name type="scientific">Candidatus Magnetaquiglobus chichijimensis</name>
    <dbReference type="NCBI Taxonomy" id="3141448"/>
    <lineage>
        <taxon>Bacteria</taxon>
        <taxon>Pseudomonadati</taxon>
        <taxon>Pseudomonadota</taxon>
        <taxon>Magnetococcia</taxon>
        <taxon>Magnetococcales</taxon>
        <taxon>Candidatus Magnetaquicoccaceae</taxon>
        <taxon>Candidatus Magnetaquiglobus</taxon>
    </lineage>
</organism>
<evidence type="ECO:0000313" key="2">
    <source>
        <dbReference type="Proteomes" id="UP001628193"/>
    </source>
</evidence>
<comment type="caution">
    <text evidence="1">The sequence shown here is derived from an EMBL/GenBank/DDBJ whole genome shotgun (WGS) entry which is preliminary data.</text>
</comment>
<sequence length="112" mass="12082">MIARVLPARLSMTGWRWSDDQYARIDLATVLSCPVVKIAIRVETPACAIEVSTQAATRLSVITRCDLDMISATNTRITTRSAAVVTLSAQADCDLAYGSILGRNVLGHDLFG</sequence>
<reference evidence="1 2" key="1">
    <citation type="submission" date="2024-09" db="EMBL/GenBank/DDBJ databases">
        <title>Draft genome sequence of Candidatus Magnetaquicoccaceae bacterium FCR-1.</title>
        <authorList>
            <person name="Shimoshige H."/>
            <person name="Shimamura S."/>
            <person name="Taoka A."/>
            <person name="Kobayashi H."/>
            <person name="Maekawa T."/>
        </authorList>
    </citation>
    <scope>NUCLEOTIDE SEQUENCE [LARGE SCALE GENOMIC DNA]</scope>
    <source>
        <strain evidence="1 2">FCR-1</strain>
    </source>
</reference>
<name>A0ABQ0CBG9_9PROT</name>
<dbReference type="EMBL" id="BAAFGK010000004">
    <property type="protein sequence ID" value="GAB0058040.1"/>
    <property type="molecule type" value="Genomic_DNA"/>
</dbReference>
<dbReference type="RefSeq" id="WP_420905720.1">
    <property type="nucleotide sequence ID" value="NZ_BAAFGK010000004.1"/>
</dbReference>
<accession>A0ABQ0CBG9</accession>
<keyword evidence="2" id="KW-1185">Reference proteome</keyword>
<evidence type="ECO:0000313" key="1">
    <source>
        <dbReference type="EMBL" id="GAB0058040.1"/>
    </source>
</evidence>
<gene>
    <name evidence="1" type="ORF">SIID45300_02380</name>
</gene>
<dbReference type="Proteomes" id="UP001628193">
    <property type="component" value="Unassembled WGS sequence"/>
</dbReference>
<proteinExistence type="predicted"/>
<protein>
    <submittedName>
        <fullName evidence="1">Uncharacterized protein</fullName>
    </submittedName>
</protein>